<organism evidence="3 4">
    <name type="scientific">Arcticibacter tournemirensis</name>
    <dbReference type="NCBI Taxonomy" id="699437"/>
    <lineage>
        <taxon>Bacteria</taxon>
        <taxon>Pseudomonadati</taxon>
        <taxon>Bacteroidota</taxon>
        <taxon>Sphingobacteriia</taxon>
        <taxon>Sphingobacteriales</taxon>
        <taxon>Sphingobacteriaceae</taxon>
        <taxon>Arcticibacter</taxon>
    </lineage>
</organism>
<dbReference type="GO" id="GO:0008107">
    <property type="term" value="F:galactoside 2-alpha-L-fucosyltransferase activity"/>
    <property type="evidence" value="ECO:0007669"/>
    <property type="project" value="InterPro"/>
</dbReference>
<evidence type="ECO:0000313" key="3">
    <source>
        <dbReference type="EMBL" id="KAA8486786.1"/>
    </source>
</evidence>
<name>A0A5M9HIC4_9SPHI</name>
<dbReference type="CDD" id="cd11301">
    <property type="entry name" value="Fut1_Fut2_like"/>
    <property type="match status" value="1"/>
</dbReference>
<evidence type="ECO:0000313" key="4">
    <source>
        <dbReference type="Proteomes" id="UP000322918"/>
    </source>
</evidence>
<dbReference type="AlphaFoldDB" id="A0A5M9HIC4"/>
<protein>
    <submittedName>
        <fullName evidence="3">Alpha-1,2-fucosyltransferase</fullName>
    </submittedName>
</protein>
<accession>A0A5M9HIC4</accession>
<evidence type="ECO:0000256" key="1">
    <source>
        <dbReference type="ARBA" id="ARBA00022676"/>
    </source>
</evidence>
<keyword evidence="4" id="KW-1185">Reference proteome</keyword>
<comment type="caution">
    <text evidence="3">The sequence shown here is derived from an EMBL/GenBank/DDBJ whole genome shotgun (WGS) entry which is preliminary data.</text>
</comment>
<dbReference type="Pfam" id="PF01531">
    <property type="entry name" value="Glyco_transf_11"/>
    <property type="match status" value="1"/>
</dbReference>
<evidence type="ECO:0000256" key="2">
    <source>
        <dbReference type="ARBA" id="ARBA00022679"/>
    </source>
</evidence>
<keyword evidence="1 3" id="KW-0328">Glycosyltransferase</keyword>
<dbReference type="OrthoDB" id="9794601at2"/>
<dbReference type="PANTHER" id="PTHR11927">
    <property type="entry name" value="GALACTOSIDE 2-L-FUCOSYLTRANSFERASE"/>
    <property type="match status" value="1"/>
</dbReference>
<keyword evidence="2 3" id="KW-0808">Transferase</keyword>
<gene>
    <name evidence="3" type="ORF">F1649_00815</name>
</gene>
<dbReference type="GO" id="GO:0016020">
    <property type="term" value="C:membrane"/>
    <property type="evidence" value="ECO:0007669"/>
    <property type="project" value="InterPro"/>
</dbReference>
<dbReference type="RefSeq" id="WP_141813967.1">
    <property type="nucleotide sequence ID" value="NZ_VFPL01000001.1"/>
</dbReference>
<proteinExistence type="predicted"/>
<sequence length="288" mass="34527">MIVSCITDRMGNQLFQYAAAKALAVRNKEVVKIDRRYYSHNIPTGFSYELDAFCIPQYFVTDEEIARYTWPNDSLWYRAIRKVYPKYCYFEKSFEYDKGFNTLGSKVYLRGFWQSYKYFEDIEDLIRNEFSFKEQVNTWDDHFAKQIKESESVCISIRRGDHITNPKIARIFGKCDKVYYDNALRIIEQKHKNLTLFVFSDDIDWCSENLKFKHPTVFVKHSFDTPRYDYYLQLMSMCRHFVIPVSTFPWWGAWLSTNKDKIVIAPKTWFNDPAINTQDLCPPDWIRI</sequence>
<dbReference type="EMBL" id="VWNE01000001">
    <property type="protein sequence ID" value="KAA8486786.1"/>
    <property type="molecule type" value="Genomic_DNA"/>
</dbReference>
<dbReference type="GO" id="GO:0005975">
    <property type="term" value="P:carbohydrate metabolic process"/>
    <property type="evidence" value="ECO:0007669"/>
    <property type="project" value="InterPro"/>
</dbReference>
<dbReference type="InterPro" id="IPR002516">
    <property type="entry name" value="Glyco_trans_11"/>
</dbReference>
<reference evidence="3 4" key="1">
    <citation type="submission" date="2019-09" db="EMBL/GenBank/DDBJ databases">
        <title>Pararcticibacter amylolyticus gen. nov., sp. nov., isolated from a rottenly hemp rope, and reclassification of Pedobacter tournemirensis as Pararcticibacter tournemirensis comb. nov.</title>
        <authorList>
            <person name="Cai Y."/>
        </authorList>
    </citation>
    <scope>NUCLEOTIDE SEQUENCE [LARGE SCALE GENOMIC DNA]</scope>
    <source>
        <strain evidence="3 4">TF5-37.2-LB10</strain>
    </source>
</reference>
<dbReference type="PANTHER" id="PTHR11927:SF9">
    <property type="entry name" value="L-FUCOSYLTRANSFERASE"/>
    <property type="match status" value="1"/>
</dbReference>
<dbReference type="Proteomes" id="UP000322918">
    <property type="component" value="Unassembled WGS sequence"/>
</dbReference>